<evidence type="ECO:0000313" key="3">
    <source>
        <dbReference type="EMBL" id="GMN64262.1"/>
    </source>
</evidence>
<accession>A0AA88DY18</accession>
<keyword evidence="4" id="KW-1185">Reference proteome</keyword>
<feature type="region of interest" description="Disordered" evidence="1">
    <location>
        <begin position="18"/>
        <end position="56"/>
    </location>
</feature>
<reference evidence="3" key="1">
    <citation type="submission" date="2023-07" db="EMBL/GenBank/DDBJ databases">
        <title>draft genome sequence of fig (Ficus carica).</title>
        <authorList>
            <person name="Takahashi T."/>
            <person name="Nishimura K."/>
        </authorList>
    </citation>
    <scope>NUCLEOTIDE SEQUENCE</scope>
</reference>
<evidence type="ECO:0000313" key="4">
    <source>
        <dbReference type="Proteomes" id="UP001187192"/>
    </source>
</evidence>
<organism evidence="3 4">
    <name type="scientific">Ficus carica</name>
    <name type="common">Common fig</name>
    <dbReference type="NCBI Taxonomy" id="3494"/>
    <lineage>
        <taxon>Eukaryota</taxon>
        <taxon>Viridiplantae</taxon>
        <taxon>Streptophyta</taxon>
        <taxon>Embryophyta</taxon>
        <taxon>Tracheophyta</taxon>
        <taxon>Spermatophyta</taxon>
        <taxon>Magnoliopsida</taxon>
        <taxon>eudicotyledons</taxon>
        <taxon>Gunneridae</taxon>
        <taxon>Pentapetalae</taxon>
        <taxon>rosids</taxon>
        <taxon>fabids</taxon>
        <taxon>Rosales</taxon>
        <taxon>Moraceae</taxon>
        <taxon>Ficeae</taxon>
        <taxon>Ficus</taxon>
    </lineage>
</organism>
<protein>
    <submittedName>
        <fullName evidence="3">Uncharacterized protein</fullName>
    </submittedName>
</protein>
<name>A0AA88DY18_FICCA</name>
<sequence length="81" mass="8735">MCVGVSFRPFISSLLWTSPSGSSMAASSSPCPDRDSQHNPRVPAPRGTRSRDEASDILTFDDGVKLELPFSAPAASWHRSD</sequence>
<proteinExistence type="predicted"/>
<evidence type="ECO:0000313" key="2">
    <source>
        <dbReference type="EMBL" id="GMN64258.1"/>
    </source>
</evidence>
<feature type="compositionally biased region" description="Low complexity" evidence="1">
    <location>
        <begin position="18"/>
        <end position="30"/>
    </location>
</feature>
<dbReference type="AlphaFoldDB" id="A0AA88DY18"/>
<dbReference type="EMBL" id="BTGU01000173">
    <property type="protein sequence ID" value="GMN64262.1"/>
    <property type="molecule type" value="Genomic_DNA"/>
</dbReference>
<dbReference type="EMBL" id="BTGU01000173">
    <property type="protein sequence ID" value="GMN64258.1"/>
    <property type="molecule type" value="Genomic_DNA"/>
</dbReference>
<gene>
    <name evidence="2" type="ORF">TIFTF001_033325</name>
    <name evidence="3" type="ORF">TIFTF001_033326</name>
</gene>
<dbReference type="Proteomes" id="UP001187192">
    <property type="component" value="Unassembled WGS sequence"/>
</dbReference>
<comment type="caution">
    <text evidence="3">The sequence shown here is derived from an EMBL/GenBank/DDBJ whole genome shotgun (WGS) entry which is preliminary data.</text>
</comment>
<evidence type="ECO:0000256" key="1">
    <source>
        <dbReference type="SAM" id="MobiDB-lite"/>
    </source>
</evidence>